<dbReference type="GO" id="GO:0005886">
    <property type="term" value="C:plasma membrane"/>
    <property type="evidence" value="ECO:0007669"/>
    <property type="project" value="TreeGrafter"/>
</dbReference>
<sequence length="230" mass="23839">MAAERAGAARAAAVETAGLTLRGPRGAVYRDVTLRVPAGGLVALAGIAGSGRTALLLTLGGRMRPSSGTAVVGGHPLPRRMRAVQRVAALGVVTGVTDLEPALTVGEHVGEALDLHDGLFGRWRHRDRRIGAALDRVGLDVPLRTRADELAPDDARLLGAALALVGDPGLLLLDDVDEGLPPVRQRALWERLHALAGDVTIIAACHDPGPADGFAQVVALPDPRPVEASR</sequence>
<dbReference type="EMBL" id="MTBP01000001">
    <property type="protein sequence ID" value="POM27449.1"/>
    <property type="molecule type" value="Genomic_DNA"/>
</dbReference>
<keyword evidence="5" id="KW-1185">Reference proteome</keyword>
<dbReference type="PANTHER" id="PTHR24220">
    <property type="entry name" value="IMPORT ATP-BINDING PROTEIN"/>
    <property type="match status" value="1"/>
</dbReference>
<dbReference type="InterPro" id="IPR003593">
    <property type="entry name" value="AAA+_ATPase"/>
</dbReference>
<dbReference type="GO" id="GO:0022857">
    <property type="term" value="F:transmembrane transporter activity"/>
    <property type="evidence" value="ECO:0007669"/>
    <property type="project" value="TreeGrafter"/>
</dbReference>
<dbReference type="GO" id="GO:0005524">
    <property type="term" value="F:ATP binding"/>
    <property type="evidence" value="ECO:0007669"/>
    <property type="project" value="UniProtKB-KW"/>
</dbReference>
<dbReference type="RefSeq" id="WP_235828310.1">
    <property type="nucleotide sequence ID" value="NZ_MTBP01000001.1"/>
</dbReference>
<dbReference type="AlphaFoldDB" id="A0A2P4UQX0"/>
<dbReference type="InterPro" id="IPR027417">
    <property type="entry name" value="P-loop_NTPase"/>
</dbReference>
<accession>A0A2P4UQX0</accession>
<dbReference type="GO" id="GO:0016887">
    <property type="term" value="F:ATP hydrolysis activity"/>
    <property type="evidence" value="ECO:0007669"/>
    <property type="project" value="InterPro"/>
</dbReference>
<keyword evidence="2 4" id="KW-0067">ATP-binding</keyword>
<evidence type="ECO:0000313" key="4">
    <source>
        <dbReference type="EMBL" id="POM27449.1"/>
    </source>
</evidence>
<comment type="caution">
    <text evidence="4">The sequence shown here is derived from an EMBL/GenBank/DDBJ whole genome shotgun (WGS) entry which is preliminary data.</text>
</comment>
<dbReference type="Gene3D" id="3.40.50.300">
    <property type="entry name" value="P-loop containing nucleotide triphosphate hydrolases"/>
    <property type="match status" value="1"/>
</dbReference>
<dbReference type="SMART" id="SM00382">
    <property type="entry name" value="AAA"/>
    <property type="match status" value="1"/>
</dbReference>
<keyword evidence="1" id="KW-0547">Nucleotide-binding</keyword>
<dbReference type="PROSITE" id="PS50893">
    <property type="entry name" value="ABC_TRANSPORTER_2"/>
    <property type="match status" value="1"/>
</dbReference>
<dbReference type="Pfam" id="PF00005">
    <property type="entry name" value="ABC_tran"/>
    <property type="match status" value="1"/>
</dbReference>
<dbReference type="InterPro" id="IPR015854">
    <property type="entry name" value="ABC_transpr_LolD-like"/>
</dbReference>
<dbReference type="InterPro" id="IPR003439">
    <property type="entry name" value="ABC_transporter-like_ATP-bd"/>
</dbReference>
<feature type="domain" description="ABC transporter" evidence="3">
    <location>
        <begin position="14"/>
        <end position="228"/>
    </location>
</feature>
<dbReference type="Proteomes" id="UP000242367">
    <property type="component" value="Unassembled WGS sequence"/>
</dbReference>
<dbReference type="SUPFAM" id="SSF52540">
    <property type="entry name" value="P-loop containing nucleoside triphosphate hydrolases"/>
    <property type="match status" value="1"/>
</dbReference>
<reference evidence="4 5" key="1">
    <citation type="journal article" date="2017" name="Chemistry">
        <title>Isolation, Biosynthesis and Chemical Modifications of Rubterolones A-F: Rare Tropolone Alkaloids from Actinomadura sp. 5-2.</title>
        <authorList>
            <person name="Guo H."/>
            <person name="Benndorf R."/>
            <person name="Leichnitz D."/>
            <person name="Klassen J.L."/>
            <person name="Vollmers J."/>
            <person name="Gorls H."/>
            <person name="Steinacker M."/>
            <person name="Weigel C."/>
            <person name="Dahse H.M."/>
            <person name="Kaster A.K."/>
            <person name="de Beer Z.W."/>
            <person name="Poulsen M."/>
            <person name="Beemelmanns C."/>
        </authorList>
    </citation>
    <scope>NUCLEOTIDE SEQUENCE [LARGE SCALE GENOMIC DNA]</scope>
    <source>
        <strain evidence="4 5">5-2</strain>
    </source>
</reference>
<proteinExistence type="predicted"/>
<evidence type="ECO:0000256" key="2">
    <source>
        <dbReference type="ARBA" id="ARBA00022840"/>
    </source>
</evidence>
<evidence type="ECO:0000313" key="5">
    <source>
        <dbReference type="Proteomes" id="UP000242367"/>
    </source>
</evidence>
<name>A0A2P4UQX0_9ACTN</name>
<organism evidence="4 5">
    <name type="scientific">Actinomadura rubteroloni</name>
    <dbReference type="NCBI Taxonomy" id="1926885"/>
    <lineage>
        <taxon>Bacteria</taxon>
        <taxon>Bacillati</taxon>
        <taxon>Actinomycetota</taxon>
        <taxon>Actinomycetes</taxon>
        <taxon>Streptosporangiales</taxon>
        <taxon>Thermomonosporaceae</taxon>
        <taxon>Actinomadura</taxon>
    </lineage>
</organism>
<protein>
    <submittedName>
        <fullName evidence="4">Putative ABC transporter ATP-binding protein YbhF</fullName>
    </submittedName>
</protein>
<evidence type="ECO:0000256" key="1">
    <source>
        <dbReference type="ARBA" id="ARBA00022741"/>
    </source>
</evidence>
<gene>
    <name evidence="4" type="primary">ybhF_1</name>
    <name evidence="4" type="ORF">BTM25_18640</name>
</gene>
<evidence type="ECO:0000259" key="3">
    <source>
        <dbReference type="PROSITE" id="PS50893"/>
    </source>
</evidence>